<dbReference type="EMBL" id="SDMP01000020">
    <property type="protein sequence ID" value="RYQ84321.1"/>
    <property type="molecule type" value="Genomic_DNA"/>
</dbReference>
<evidence type="ECO:0000313" key="7">
    <source>
        <dbReference type="Proteomes" id="UP000289738"/>
    </source>
</evidence>
<comment type="cofactor">
    <cofactor evidence="1">
        <name>Mg(2+)</name>
        <dbReference type="ChEBI" id="CHEBI:18420"/>
    </cofactor>
</comment>
<evidence type="ECO:0000259" key="5">
    <source>
        <dbReference type="Pfam" id="PF02780"/>
    </source>
</evidence>
<comment type="subunit">
    <text evidence="2">Homodimer.</text>
</comment>
<dbReference type="InterPro" id="IPR033248">
    <property type="entry name" value="Transketolase_C"/>
</dbReference>
<dbReference type="InterPro" id="IPR005477">
    <property type="entry name" value="Dxylulose-5-P_synthase"/>
</dbReference>
<gene>
    <name evidence="6" type="ORF">Ahy_B10g103507</name>
</gene>
<name>A0A444X3P2_ARAHY</name>
<sequence>MRTSRTREATTLTVVAVAAHLYRRGFSAFTSPLLPPWFHLNSSLLFLGLVEYYGLCITVDARFCKPLDRFLIRSLAKSHEVLITVEEESIGGFESHVVQFMALDGLLDEKLKWRPMVLPDRYIDHGSPTDQLSKAGLAPTRIAVIVFNVVGQTRKALEIMS</sequence>
<keyword evidence="4" id="KW-0786">Thiamine pyrophosphate</keyword>
<evidence type="ECO:0000256" key="2">
    <source>
        <dbReference type="ARBA" id="ARBA00011738"/>
    </source>
</evidence>
<keyword evidence="7" id="KW-1185">Reference proteome</keyword>
<dbReference type="Gene3D" id="3.40.50.920">
    <property type="match status" value="1"/>
</dbReference>
<dbReference type="PANTHER" id="PTHR43322:SF5">
    <property type="entry name" value="1-DEOXY-D-XYLULOSE-5-PHOSPHATE SYNTHASE, CHLOROPLASTIC"/>
    <property type="match status" value="1"/>
</dbReference>
<keyword evidence="3" id="KW-0808">Transferase</keyword>
<dbReference type="GO" id="GO:0016114">
    <property type="term" value="P:terpenoid biosynthetic process"/>
    <property type="evidence" value="ECO:0007669"/>
    <property type="project" value="InterPro"/>
</dbReference>
<dbReference type="GO" id="GO:0008661">
    <property type="term" value="F:1-deoxy-D-xylulose-5-phosphate synthase activity"/>
    <property type="evidence" value="ECO:0007669"/>
    <property type="project" value="InterPro"/>
</dbReference>
<dbReference type="Pfam" id="PF02780">
    <property type="entry name" value="Transketolase_C"/>
    <property type="match status" value="1"/>
</dbReference>
<dbReference type="STRING" id="3818.A0A444X3P2"/>
<dbReference type="PANTHER" id="PTHR43322">
    <property type="entry name" value="1-D-DEOXYXYLULOSE 5-PHOSPHATE SYNTHASE-RELATED"/>
    <property type="match status" value="1"/>
</dbReference>
<dbReference type="SUPFAM" id="SSF52922">
    <property type="entry name" value="TK C-terminal domain-like"/>
    <property type="match status" value="1"/>
</dbReference>
<dbReference type="GO" id="GO:0015995">
    <property type="term" value="P:chlorophyll biosynthetic process"/>
    <property type="evidence" value="ECO:0007669"/>
    <property type="project" value="TreeGrafter"/>
</dbReference>
<dbReference type="InterPro" id="IPR009014">
    <property type="entry name" value="Transketo_C/PFOR_II"/>
</dbReference>
<protein>
    <recommendedName>
        <fullName evidence="5">Transketolase C-terminal domain-containing protein</fullName>
    </recommendedName>
</protein>
<dbReference type="GO" id="GO:0009507">
    <property type="term" value="C:chloroplast"/>
    <property type="evidence" value="ECO:0007669"/>
    <property type="project" value="TreeGrafter"/>
</dbReference>
<evidence type="ECO:0000256" key="3">
    <source>
        <dbReference type="ARBA" id="ARBA00022679"/>
    </source>
</evidence>
<comment type="caution">
    <text evidence="6">The sequence shown here is derived from an EMBL/GenBank/DDBJ whole genome shotgun (WGS) entry which is preliminary data.</text>
</comment>
<feature type="domain" description="Transketolase C-terminal" evidence="5">
    <location>
        <begin position="59"/>
        <end position="142"/>
    </location>
</feature>
<dbReference type="Proteomes" id="UP000289738">
    <property type="component" value="Chromosome B10"/>
</dbReference>
<evidence type="ECO:0000313" key="6">
    <source>
        <dbReference type="EMBL" id="RYQ84321.1"/>
    </source>
</evidence>
<evidence type="ECO:0000256" key="1">
    <source>
        <dbReference type="ARBA" id="ARBA00001946"/>
    </source>
</evidence>
<accession>A0A444X3P2</accession>
<evidence type="ECO:0000256" key="4">
    <source>
        <dbReference type="ARBA" id="ARBA00023052"/>
    </source>
</evidence>
<dbReference type="AlphaFoldDB" id="A0A444X3P2"/>
<organism evidence="6 7">
    <name type="scientific">Arachis hypogaea</name>
    <name type="common">Peanut</name>
    <dbReference type="NCBI Taxonomy" id="3818"/>
    <lineage>
        <taxon>Eukaryota</taxon>
        <taxon>Viridiplantae</taxon>
        <taxon>Streptophyta</taxon>
        <taxon>Embryophyta</taxon>
        <taxon>Tracheophyta</taxon>
        <taxon>Spermatophyta</taxon>
        <taxon>Magnoliopsida</taxon>
        <taxon>eudicotyledons</taxon>
        <taxon>Gunneridae</taxon>
        <taxon>Pentapetalae</taxon>
        <taxon>rosids</taxon>
        <taxon>fabids</taxon>
        <taxon>Fabales</taxon>
        <taxon>Fabaceae</taxon>
        <taxon>Papilionoideae</taxon>
        <taxon>50 kb inversion clade</taxon>
        <taxon>dalbergioids sensu lato</taxon>
        <taxon>Dalbergieae</taxon>
        <taxon>Pterocarpus clade</taxon>
        <taxon>Arachis</taxon>
    </lineage>
</organism>
<reference evidence="6 7" key="1">
    <citation type="submission" date="2019-01" db="EMBL/GenBank/DDBJ databases">
        <title>Sequencing of cultivated peanut Arachis hypogaea provides insights into genome evolution and oil improvement.</title>
        <authorList>
            <person name="Chen X."/>
        </authorList>
    </citation>
    <scope>NUCLEOTIDE SEQUENCE [LARGE SCALE GENOMIC DNA]</scope>
    <source>
        <strain evidence="7">cv. Fuhuasheng</strain>
        <tissue evidence="6">Leaves</tissue>
    </source>
</reference>
<proteinExistence type="predicted"/>